<proteinExistence type="predicted"/>
<dbReference type="Proteomes" id="UP000605805">
    <property type="component" value="Unassembled WGS sequence"/>
</dbReference>
<reference evidence="1" key="1">
    <citation type="journal article" date="2020" name="ISME J.">
        <title>Gammaproteobacteria mediating utilization of methyl-, sulfur- and petroleum organic compounds in deep ocean hydrothermal plumes.</title>
        <authorList>
            <person name="Zhou Z."/>
            <person name="Liu Y."/>
            <person name="Pan J."/>
            <person name="Cron B.R."/>
            <person name="Toner B.M."/>
            <person name="Anantharaman K."/>
            <person name="Breier J.A."/>
            <person name="Dick G.J."/>
            <person name="Li M."/>
        </authorList>
    </citation>
    <scope>NUCLEOTIDE SEQUENCE</scope>
    <source>
        <strain evidence="1">SZUA-1435</strain>
    </source>
</reference>
<name>A0A832YXG0_9CREN</name>
<sequence>MSSLTSLLEKALQKRLRIAKVELITIERGDRWVYAFFSHEGGDVVQGRVIIEWREKPVVQHIDFT</sequence>
<dbReference type="EMBL" id="DQTV01000037">
    <property type="protein sequence ID" value="HIP56756.1"/>
    <property type="molecule type" value="Genomic_DNA"/>
</dbReference>
<dbReference type="AlphaFoldDB" id="A0A832YXG0"/>
<evidence type="ECO:0000313" key="2">
    <source>
        <dbReference type="Proteomes" id="UP000605805"/>
    </source>
</evidence>
<evidence type="ECO:0000313" key="1">
    <source>
        <dbReference type="EMBL" id="HIP56756.1"/>
    </source>
</evidence>
<protein>
    <submittedName>
        <fullName evidence="1">Uncharacterized protein</fullName>
    </submittedName>
</protein>
<gene>
    <name evidence="1" type="ORF">EYH02_01605</name>
</gene>
<organism evidence="1 2">
    <name type="scientific">Ignisphaera aggregans</name>
    <dbReference type="NCBI Taxonomy" id="334771"/>
    <lineage>
        <taxon>Archaea</taxon>
        <taxon>Thermoproteota</taxon>
        <taxon>Thermoprotei</taxon>
        <taxon>Desulfurococcales</taxon>
        <taxon>Desulfurococcaceae</taxon>
        <taxon>Ignisphaera</taxon>
    </lineage>
</organism>
<accession>A0A832YXG0</accession>
<comment type="caution">
    <text evidence="1">The sequence shown here is derived from an EMBL/GenBank/DDBJ whole genome shotgun (WGS) entry which is preliminary data.</text>
</comment>